<protein>
    <recommendedName>
        <fullName evidence="3">histidine kinase</fullName>
        <ecNumber evidence="3">2.7.13.3</ecNumber>
    </recommendedName>
</protein>
<reference evidence="14" key="1">
    <citation type="submission" date="2019-04" db="EMBL/GenBank/DDBJ databases">
        <title>Nocardioides xinjiangensis sp. nov.</title>
        <authorList>
            <person name="Liu S."/>
        </authorList>
    </citation>
    <scope>NUCLEOTIDE SEQUENCE [LARGE SCALE GENOMIC DNA]</scope>
    <source>
        <strain evidence="14">18</strain>
    </source>
</reference>
<evidence type="ECO:0000313" key="13">
    <source>
        <dbReference type="EMBL" id="THV37092.1"/>
    </source>
</evidence>
<dbReference type="GO" id="GO:0005886">
    <property type="term" value="C:plasma membrane"/>
    <property type="evidence" value="ECO:0007669"/>
    <property type="project" value="UniProtKB-SubCell"/>
</dbReference>
<evidence type="ECO:0000259" key="11">
    <source>
        <dbReference type="PROSITE" id="PS50109"/>
    </source>
</evidence>
<keyword evidence="14" id="KW-1185">Reference proteome</keyword>
<dbReference type="Pfam" id="PF00512">
    <property type="entry name" value="HisKA"/>
    <property type="match status" value="1"/>
</dbReference>
<gene>
    <name evidence="13" type="ORF">FAB82_21355</name>
</gene>
<dbReference type="RefSeq" id="WP_136536568.1">
    <property type="nucleotide sequence ID" value="NZ_STGY01000071.1"/>
</dbReference>
<evidence type="ECO:0000256" key="7">
    <source>
        <dbReference type="ARBA" id="ARBA00022777"/>
    </source>
</evidence>
<name>A0A4S8Q3G6_9ACTN</name>
<dbReference type="InterPro" id="IPR003661">
    <property type="entry name" value="HisK_dim/P_dom"/>
</dbReference>
<evidence type="ECO:0000313" key="14">
    <source>
        <dbReference type="Proteomes" id="UP000308760"/>
    </source>
</evidence>
<dbReference type="InterPro" id="IPR036097">
    <property type="entry name" value="HisK_dim/P_sf"/>
</dbReference>
<keyword evidence="5" id="KW-0808">Transferase</keyword>
<comment type="caution">
    <text evidence="13">The sequence shown here is derived from an EMBL/GenBank/DDBJ whole genome shotgun (WGS) entry which is preliminary data.</text>
</comment>
<dbReference type="InterPro" id="IPR036890">
    <property type="entry name" value="HATPase_C_sf"/>
</dbReference>
<keyword evidence="6 10" id="KW-0812">Transmembrane</keyword>
<dbReference type="InterPro" id="IPR005467">
    <property type="entry name" value="His_kinase_dom"/>
</dbReference>
<evidence type="ECO:0000256" key="3">
    <source>
        <dbReference type="ARBA" id="ARBA00012438"/>
    </source>
</evidence>
<dbReference type="PROSITE" id="PS50885">
    <property type="entry name" value="HAMP"/>
    <property type="match status" value="1"/>
</dbReference>
<evidence type="ECO:0000256" key="2">
    <source>
        <dbReference type="ARBA" id="ARBA00004236"/>
    </source>
</evidence>
<dbReference type="PROSITE" id="PS50109">
    <property type="entry name" value="HIS_KIN"/>
    <property type="match status" value="1"/>
</dbReference>
<feature type="transmembrane region" description="Helical" evidence="10">
    <location>
        <begin position="7"/>
        <end position="30"/>
    </location>
</feature>
<dbReference type="EC" id="2.7.13.3" evidence="3"/>
<evidence type="ECO:0000256" key="5">
    <source>
        <dbReference type="ARBA" id="ARBA00022679"/>
    </source>
</evidence>
<dbReference type="Gene3D" id="3.30.565.10">
    <property type="entry name" value="Histidine kinase-like ATPase, C-terminal domain"/>
    <property type="match status" value="1"/>
</dbReference>
<proteinExistence type="predicted"/>
<dbReference type="SMART" id="SM00388">
    <property type="entry name" value="HisKA"/>
    <property type="match status" value="1"/>
</dbReference>
<keyword evidence="8 10" id="KW-1133">Transmembrane helix</keyword>
<dbReference type="CDD" id="cd06225">
    <property type="entry name" value="HAMP"/>
    <property type="match status" value="1"/>
</dbReference>
<keyword evidence="4" id="KW-0597">Phosphoprotein</keyword>
<keyword evidence="9" id="KW-0902">Two-component regulatory system</keyword>
<evidence type="ECO:0000256" key="4">
    <source>
        <dbReference type="ARBA" id="ARBA00022553"/>
    </source>
</evidence>
<dbReference type="SUPFAM" id="SSF55874">
    <property type="entry name" value="ATPase domain of HSP90 chaperone/DNA topoisomerase II/histidine kinase"/>
    <property type="match status" value="1"/>
</dbReference>
<dbReference type="PANTHER" id="PTHR45436">
    <property type="entry name" value="SENSOR HISTIDINE KINASE YKOH"/>
    <property type="match status" value="1"/>
</dbReference>
<dbReference type="SUPFAM" id="SSF47384">
    <property type="entry name" value="Homodimeric domain of signal transducing histidine kinase"/>
    <property type="match status" value="1"/>
</dbReference>
<dbReference type="Pfam" id="PF00672">
    <property type="entry name" value="HAMP"/>
    <property type="match status" value="1"/>
</dbReference>
<comment type="subcellular location">
    <subcellularLocation>
        <location evidence="2">Cell membrane</location>
    </subcellularLocation>
</comment>
<reference evidence="13 14" key="2">
    <citation type="submission" date="2019-05" db="EMBL/GenBank/DDBJ databases">
        <title>Glycomyces buryatensis sp. nov.</title>
        <authorList>
            <person name="Nikitina E."/>
        </authorList>
    </citation>
    <scope>NUCLEOTIDE SEQUENCE [LARGE SCALE GENOMIC DNA]</scope>
    <source>
        <strain evidence="13 14">18</strain>
    </source>
</reference>
<evidence type="ECO:0000256" key="8">
    <source>
        <dbReference type="ARBA" id="ARBA00022989"/>
    </source>
</evidence>
<dbReference type="Proteomes" id="UP000308760">
    <property type="component" value="Unassembled WGS sequence"/>
</dbReference>
<dbReference type="Gene3D" id="6.10.340.10">
    <property type="match status" value="1"/>
</dbReference>
<evidence type="ECO:0000256" key="6">
    <source>
        <dbReference type="ARBA" id="ARBA00022692"/>
    </source>
</evidence>
<keyword evidence="10" id="KW-0472">Membrane</keyword>
<evidence type="ECO:0000256" key="1">
    <source>
        <dbReference type="ARBA" id="ARBA00000085"/>
    </source>
</evidence>
<keyword evidence="7 13" id="KW-0418">Kinase</keyword>
<dbReference type="InterPro" id="IPR003660">
    <property type="entry name" value="HAMP_dom"/>
</dbReference>
<organism evidence="13 14">
    <name type="scientific">Glycomyces buryatensis</name>
    <dbReference type="NCBI Taxonomy" id="2570927"/>
    <lineage>
        <taxon>Bacteria</taxon>
        <taxon>Bacillati</taxon>
        <taxon>Actinomycetota</taxon>
        <taxon>Actinomycetes</taxon>
        <taxon>Glycomycetales</taxon>
        <taxon>Glycomycetaceae</taxon>
        <taxon>Glycomyces</taxon>
    </lineage>
</organism>
<evidence type="ECO:0000256" key="9">
    <source>
        <dbReference type="ARBA" id="ARBA00023012"/>
    </source>
</evidence>
<dbReference type="SMART" id="SM00387">
    <property type="entry name" value="HATPase_c"/>
    <property type="match status" value="1"/>
</dbReference>
<dbReference type="CDD" id="cd00082">
    <property type="entry name" value="HisKA"/>
    <property type="match status" value="1"/>
</dbReference>
<dbReference type="Gene3D" id="1.10.287.130">
    <property type="match status" value="1"/>
</dbReference>
<accession>A0A4S8Q3G6</accession>
<dbReference type="EMBL" id="STGY01000071">
    <property type="protein sequence ID" value="THV37092.1"/>
    <property type="molecule type" value="Genomic_DNA"/>
</dbReference>
<feature type="domain" description="HAMP" evidence="12">
    <location>
        <begin position="148"/>
        <end position="204"/>
    </location>
</feature>
<evidence type="ECO:0000256" key="10">
    <source>
        <dbReference type="SAM" id="Phobius"/>
    </source>
</evidence>
<dbReference type="GO" id="GO:0000155">
    <property type="term" value="F:phosphorelay sensor kinase activity"/>
    <property type="evidence" value="ECO:0007669"/>
    <property type="project" value="InterPro"/>
</dbReference>
<comment type="catalytic activity">
    <reaction evidence="1">
        <text>ATP + protein L-histidine = ADP + protein N-phospho-L-histidine.</text>
        <dbReference type="EC" id="2.7.13.3"/>
    </reaction>
</comment>
<evidence type="ECO:0000259" key="12">
    <source>
        <dbReference type="PROSITE" id="PS50885"/>
    </source>
</evidence>
<dbReference type="OrthoDB" id="9786919at2"/>
<feature type="transmembrane region" description="Helical" evidence="10">
    <location>
        <begin position="127"/>
        <end position="150"/>
    </location>
</feature>
<dbReference type="AlphaFoldDB" id="A0A4S8Q3G6"/>
<dbReference type="InterPro" id="IPR050428">
    <property type="entry name" value="TCS_sensor_his_kinase"/>
</dbReference>
<sequence>MSLRWKITATITVVSVLVAVALSVIVHFAFAYRLADEAREVQQERIDLVMREFSRTGQPSLGGTLDDPDLPRDLRAAVEDGQKATLIEDTADGSYVWAAEPVGDGRILSLRDSYQGRLDSLASLDRVLVAGAAAVVMAGAGSGVLIGASLSKRLRRAASAAGRVADGDRSARVSAAIGGRSRDEAAELAQAIDAMADALQARLEAERRVTADIAHELRTPLTGLTTAAELLPPGRPSELVRDRVGALRALVEDVLEVARLDTDNERAELSEVALAEFTARRVSAYGPGVEVRVVADAVLETDPRRLERILVNLVANAVRHGAPPVLVEIDGPRISVRDHGPGFPETVLHDGPIRFRMGPGQTGGHGLGLTIALGQARVLGARLEFANPPGGGALATLDLALKPSGTI</sequence>
<dbReference type="SMART" id="SM00304">
    <property type="entry name" value="HAMP"/>
    <property type="match status" value="1"/>
</dbReference>
<dbReference type="Pfam" id="PF02518">
    <property type="entry name" value="HATPase_c"/>
    <property type="match status" value="1"/>
</dbReference>
<dbReference type="SUPFAM" id="SSF158472">
    <property type="entry name" value="HAMP domain-like"/>
    <property type="match status" value="1"/>
</dbReference>
<feature type="domain" description="Histidine kinase" evidence="11">
    <location>
        <begin position="212"/>
        <end position="403"/>
    </location>
</feature>
<dbReference type="PANTHER" id="PTHR45436:SF5">
    <property type="entry name" value="SENSOR HISTIDINE KINASE TRCS"/>
    <property type="match status" value="1"/>
</dbReference>
<dbReference type="InterPro" id="IPR003594">
    <property type="entry name" value="HATPase_dom"/>
</dbReference>